<proteinExistence type="predicted"/>
<keyword evidence="3" id="KW-1185">Reference proteome</keyword>
<protein>
    <submittedName>
        <fullName evidence="2">CGNR zinc finger domain-containing protein</fullName>
    </submittedName>
</protein>
<dbReference type="InterPro" id="IPR021005">
    <property type="entry name" value="Znf_CGNR"/>
</dbReference>
<sequence length="194" mass="20885">MTAETPAPVFRSGAGRLCLDFIRTLRHRGAPGAEEELPDLAAVRAWVAQFAPFAAGEAVGEPGQDARARVLREAIHELIDAAVSPAGIESCPARARETVNELAALPVPAPWLDASGRLRWHADEPLLASLALIARDALDLVTSAAIGRVRRCAGQDCNALFLDSSRPGTRRWCSMNTCGNQAKKDTLRTRRARN</sequence>
<dbReference type="RefSeq" id="WP_148757975.1">
    <property type="nucleotide sequence ID" value="NZ_VSRQ01000001.1"/>
</dbReference>
<dbReference type="Gene3D" id="1.10.3300.10">
    <property type="entry name" value="Jann2411-like domain"/>
    <property type="match status" value="1"/>
</dbReference>
<gene>
    <name evidence="2" type="ORF">FXF68_06730</name>
</gene>
<organism evidence="2 3">
    <name type="scientific">Actinomadura decatromicini</name>
    <dbReference type="NCBI Taxonomy" id="2604572"/>
    <lineage>
        <taxon>Bacteria</taxon>
        <taxon>Bacillati</taxon>
        <taxon>Actinomycetota</taxon>
        <taxon>Actinomycetes</taxon>
        <taxon>Streptosporangiales</taxon>
        <taxon>Thermomonosporaceae</taxon>
        <taxon>Actinomadura</taxon>
    </lineage>
</organism>
<evidence type="ECO:0000259" key="1">
    <source>
        <dbReference type="Pfam" id="PF11706"/>
    </source>
</evidence>
<dbReference type="Proteomes" id="UP000323505">
    <property type="component" value="Unassembled WGS sequence"/>
</dbReference>
<accession>A0A5D3FZC8</accession>
<name>A0A5D3FZC8_9ACTN</name>
<comment type="caution">
    <text evidence="2">The sequence shown here is derived from an EMBL/GenBank/DDBJ whole genome shotgun (WGS) entry which is preliminary data.</text>
</comment>
<dbReference type="PANTHER" id="PTHR35525">
    <property type="entry name" value="BLL6575 PROTEIN"/>
    <property type="match status" value="1"/>
</dbReference>
<dbReference type="PANTHER" id="PTHR35525:SF3">
    <property type="entry name" value="BLL6575 PROTEIN"/>
    <property type="match status" value="1"/>
</dbReference>
<evidence type="ECO:0000313" key="2">
    <source>
        <dbReference type="EMBL" id="TYK53392.1"/>
    </source>
</evidence>
<dbReference type="SUPFAM" id="SSF160904">
    <property type="entry name" value="Jann2411-like"/>
    <property type="match status" value="1"/>
</dbReference>
<reference evidence="2 3" key="1">
    <citation type="submission" date="2019-08" db="EMBL/GenBank/DDBJ databases">
        <title>Actinomadura sp. nov. CYP1-5 isolated from mountain soil.</title>
        <authorList>
            <person name="Songsumanus A."/>
            <person name="Kuncharoen N."/>
            <person name="Kudo T."/>
            <person name="Yuki M."/>
            <person name="Igarashi Y."/>
            <person name="Tanasupawat S."/>
        </authorList>
    </citation>
    <scope>NUCLEOTIDE SEQUENCE [LARGE SCALE GENOMIC DNA]</scope>
    <source>
        <strain evidence="2 3">CYP1-5</strain>
    </source>
</reference>
<feature type="domain" description="Zinc finger CGNR" evidence="1">
    <location>
        <begin position="148"/>
        <end position="191"/>
    </location>
</feature>
<evidence type="ECO:0000313" key="3">
    <source>
        <dbReference type="Proteomes" id="UP000323505"/>
    </source>
</evidence>
<dbReference type="Pfam" id="PF11706">
    <property type="entry name" value="zf-CGNR"/>
    <property type="match status" value="1"/>
</dbReference>
<dbReference type="InterPro" id="IPR023286">
    <property type="entry name" value="ABATE_dom_sf"/>
</dbReference>
<dbReference type="InterPro" id="IPR010852">
    <property type="entry name" value="ABATE"/>
</dbReference>
<dbReference type="Pfam" id="PF07336">
    <property type="entry name" value="ABATE"/>
    <property type="match status" value="1"/>
</dbReference>
<dbReference type="AlphaFoldDB" id="A0A5D3FZC8"/>
<dbReference type="EMBL" id="VSRQ01000001">
    <property type="protein sequence ID" value="TYK53392.1"/>
    <property type="molecule type" value="Genomic_DNA"/>
</dbReference>